<protein>
    <submittedName>
        <fullName evidence="1">Uncharacterized protein</fullName>
    </submittedName>
</protein>
<accession>A0A4U0PG93</accession>
<gene>
    <name evidence="1" type="ORF">FAZ21_16815</name>
</gene>
<sequence length="94" mass="10605">MEETKEFISDGYLDEVERRCNAAAPMPWVSYVEGRDHQSGSNFIMIGEGENRREDIELIGASVADQDFIAKARQDIPQLIEAIRFLKKSISGVD</sequence>
<evidence type="ECO:0000313" key="1">
    <source>
        <dbReference type="EMBL" id="TJZ66845.1"/>
    </source>
</evidence>
<organism evidence="1 2">
    <name type="scientific">Chitiniphilus eburneus</name>
    <dbReference type="NCBI Taxonomy" id="2571148"/>
    <lineage>
        <taxon>Bacteria</taxon>
        <taxon>Pseudomonadati</taxon>
        <taxon>Pseudomonadota</taxon>
        <taxon>Betaproteobacteria</taxon>
        <taxon>Neisseriales</taxon>
        <taxon>Chitinibacteraceae</taxon>
        <taxon>Chitiniphilus</taxon>
    </lineage>
</organism>
<keyword evidence="2" id="KW-1185">Reference proteome</keyword>
<reference evidence="1 2" key="1">
    <citation type="submission" date="2019-04" db="EMBL/GenBank/DDBJ databases">
        <title>Chitiniphilus eburnea sp. nov., a novel chitinolytic bacterium isolated from aquaculture sludge.</title>
        <authorList>
            <person name="Sheng M."/>
        </authorList>
    </citation>
    <scope>NUCLEOTIDE SEQUENCE [LARGE SCALE GENOMIC DNA]</scope>
    <source>
        <strain evidence="1 2">HX-2-15</strain>
    </source>
</reference>
<evidence type="ECO:0000313" key="2">
    <source>
        <dbReference type="Proteomes" id="UP000310016"/>
    </source>
</evidence>
<dbReference type="Proteomes" id="UP000310016">
    <property type="component" value="Unassembled WGS sequence"/>
</dbReference>
<dbReference type="AlphaFoldDB" id="A0A4U0PG93"/>
<comment type="caution">
    <text evidence="1">The sequence shown here is derived from an EMBL/GenBank/DDBJ whole genome shotgun (WGS) entry which is preliminary data.</text>
</comment>
<proteinExistence type="predicted"/>
<dbReference type="EMBL" id="SUMF01000029">
    <property type="protein sequence ID" value="TJZ66845.1"/>
    <property type="molecule type" value="Genomic_DNA"/>
</dbReference>
<name>A0A4U0PG93_9NEIS</name>
<dbReference type="OrthoDB" id="2088266at2"/>